<dbReference type="KEGG" id="taer:GT409_15195"/>
<feature type="compositionally biased region" description="Basic and acidic residues" evidence="7">
    <location>
        <begin position="1734"/>
        <end position="1743"/>
    </location>
</feature>
<dbReference type="CDD" id="cd00130">
    <property type="entry name" value="PAS"/>
    <property type="match status" value="3"/>
</dbReference>
<evidence type="ECO:0000313" key="13">
    <source>
        <dbReference type="Proteomes" id="UP000464954"/>
    </source>
</evidence>
<evidence type="ECO:0000256" key="4">
    <source>
        <dbReference type="ARBA" id="ARBA00022679"/>
    </source>
</evidence>
<name>A0A6P1MFE5_9BACT</name>
<dbReference type="SUPFAM" id="SSF55785">
    <property type="entry name" value="PYP-like sensor domain (PAS domain)"/>
    <property type="match status" value="5"/>
</dbReference>
<reference evidence="12 13" key="1">
    <citation type="submission" date="2020-01" db="EMBL/GenBank/DDBJ databases">
        <title>Ponticoccus aerotolerans gen. nov., sp. nov., an anaerobic bacterium and proposal of Ponticoccusceae fam. nov., Ponticoccusles ord. nov. and Ponticoccuse classis nov. in the phylum Kiritimatiellaeota.</title>
        <authorList>
            <person name="Zhou L.Y."/>
            <person name="Du Z.J."/>
        </authorList>
    </citation>
    <scope>NUCLEOTIDE SEQUENCE [LARGE SCALE GENOMIC DNA]</scope>
    <source>
        <strain evidence="12 13">S-5007</strain>
    </source>
</reference>
<feature type="domain" description="PAC" evidence="11">
    <location>
        <begin position="444"/>
        <end position="498"/>
    </location>
</feature>
<dbReference type="NCBIfam" id="TIGR00229">
    <property type="entry name" value="sensory_box"/>
    <property type="match status" value="4"/>
</dbReference>
<gene>
    <name evidence="12" type="ORF">GT409_15195</name>
</gene>
<feature type="transmembrane region" description="Helical" evidence="8">
    <location>
        <begin position="44"/>
        <end position="68"/>
    </location>
</feature>
<dbReference type="InterPro" id="IPR000700">
    <property type="entry name" value="PAS-assoc_C"/>
</dbReference>
<feature type="coiled-coil region" evidence="6">
    <location>
        <begin position="740"/>
        <end position="1061"/>
    </location>
</feature>
<evidence type="ECO:0000256" key="7">
    <source>
        <dbReference type="SAM" id="MobiDB-lite"/>
    </source>
</evidence>
<evidence type="ECO:0000259" key="9">
    <source>
        <dbReference type="PROSITE" id="PS50109"/>
    </source>
</evidence>
<dbReference type="Gene3D" id="3.30.565.10">
    <property type="entry name" value="Histidine kinase-like ATPase, C-terminal domain"/>
    <property type="match status" value="1"/>
</dbReference>
<feature type="domain" description="Histidine kinase" evidence="9">
    <location>
        <begin position="1496"/>
        <end position="1718"/>
    </location>
</feature>
<dbReference type="SUPFAM" id="SSF55874">
    <property type="entry name" value="ATPase domain of HSP90 chaperone/DNA topoisomerase II/histidine kinase"/>
    <property type="match status" value="1"/>
</dbReference>
<proteinExistence type="predicted"/>
<evidence type="ECO:0000259" key="10">
    <source>
        <dbReference type="PROSITE" id="PS50112"/>
    </source>
</evidence>
<evidence type="ECO:0000259" key="11">
    <source>
        <dbReference type="PROSITE" id="PS50113"/>
    </source>
</evidence>
<feature type="domain" description="PAS" evidence="10">
    <location>
        <begin position="499"/>
        <end position="542"/>
    </location>
</feature>
<dbReference type="Pfam" id="PF08447">
    <property type="entry name" value="PAS_3"/>
    <property type="match status" value="1"/>
</dbReference>
<dbReference type="InterPro" id="IPR036890">
    <property type="entry name" value="HATPase_C_sf"/>
</dbReference>
<dbReference type="Pfam" id="PF13426">
    <property type="entry name" value="PAS_9"/>
    <property type="match status" value="2"/>
</dbReference>
<dbReference type="Proteomes" id="UP000464954">
    <property type="component" value="Chromosome"/>
</dbReference>
<keyword evidence="8" id="KW-1133">Transmembrane helix</keyword>
<evidence type="ECO:0000256" key="1">
    <source>
        <dbReference type="ARBA" id="ARBA00000085"/>
    </source>
</evidence>
<organism evidence="12 13">
    <name type="scientific">Tichowtungia aerotolerans</name>
    <dbReference type="NCBI Taxonomy" id="2697043"/>
    <lineage>
        <taxon>Bacteria</taxon>
        <taxon>Pseudomonadati</taxon>
        <taxon>Kiritimatiellota</taxon>
        <taxon>Tichowtungiia</taxon>
        <taxon>Tichowtungiales</taxon>
        <taxon>Tichowtungiaceae</taxon>
        <taxon>Tichowtungia</taxon>
    </lineage>
</organism>
<dbReference type="SMART" id="SM00091">
    <property type="entry name" value="PAS"/>
    <property type="match status" value="4"/>
</dbReference>
<dbReference type="Gene3D" id="3.30.450.20">
    <property type="entry name" value="PAS domain"/>
    <property type="match status" value="5"/>
</dbReference>
<feature type="domain" description="PAC" evidence="11">
    <location>
        <begin position="178"/>
        <end position="230"/>
    </location>
</feature>
<dbReference type="PROSITE" id="PS50109">
    <property type="entry name" value="HIS_KIN"/>
    <property type="match status" value="1"/>
</dbReference>
<protein>
    <recommendedName>
        <fullName evidence="2">histidine kinase</fullName>
        <ecNumber evidence="2">2.7.13.3</ecNumber>
    </recommendedName>
</protein>
<dbReference type="GO" id="GO:0004673">
    <property type="term" value="F:protein histidine kinase activity"/>
    <property type="evidence" value="ECO:0007669"/>
    <property type="project" value="UniProtKB-EC"/>
</dbReference>
<dbReference type="InterPro" id="IPR005467">
    <property type="entry name" value="His_kinase_dom"/>
</dbReference>
<dbReference type="InterPro" id="IPR013656">
    <property type="entry name" value="PAS_4"/>
</dbReference>
<dbReference type="InterPro" id="IPR052162">
    <property type="entry name" value="Sensor_kinase/Photoreceptor"/>
</dbReference>
<dbReference type="PROSITE" id="PS50112">
    <property type="entry name" value="PAS"/>
    <property type="match status" value="3"/>
</dbReference>
<evidence type="ECO:0000256" key="2">
    <source>
        <dbReference type="ARBA" id="ARBA00012438"/>
    </source>
</evidence>
<keyword evidence="3" id="KW-0597">Phosphoprotein</keyword>
<dbReference type="PANTHER" id="PTHR43304">
    <property type="entry name" value="PHYTOCHROME-LIKE PROTEIN CPH1"/>
    <property type="match status" value="1"/>
</dbReference>
<feature type="coiled-coil region" evidence="6">
    <location>
        <begin position="1137"/>
        <end position="1465"/>
    </location>
</feature>
<dbReference type="InterPro" id="IPR013655">
    <property type="entry name" value="PAS_fold_3"/>
</dbReference>
<keyword evidence="8" id="KW-0472">Membrane</keyword>
<feature type="region of interest" description="Disordered" evidence="7">
    <location>
        <begin position="1719"/>
        <end position="1743"/>
    </location>
</feature>
<accession>A0A6P1MFE5</accession>
<dbReference type="PANTHER" id="PTHR43304:SF1">
    <property type="entry name" value="PAC DOMAIN-CONTAINING PROTEIN"/>
    <property type="match status" value="1"/>
</dbReference>
<dbReference type="RefSeq" id="WP_160629900.1">
    <property type="nucleotide sequence ID" value="NZ_CP047593.1"/>
</dbReference>
<dbReference type="InterPro" id="IPR035965">
    <property type="entry name" value="PAS-like_dom_sf"/>
</dbReference>
<dbReference type="Pfam" id="PF13188">
    <property type="entry name" value="PAS_8"/>
    <property type="match status" value="1"/>
</dbReference>
<dbReference type="EC" id="2.7.13.3" evidence="2"/>
<evidence type="ECO:0000256" key="6">
    <source>
        <dbReference type="SAM" id="Coils"/>
    </source>
</evidence>
<keyword evidence="5" id="KW-0418">Kinase</keyword>
<keyword evidence="4" id="KW-0808">Transferase</keyword>
<keyword evidence="6" id="KW-0175">Coiled coil</keyword>
<evidence type="ECO:0000256" key="5">
    <source>
        <dbReference type="ARBA" id="ARBA00022777"/>
    </source>
</evidence>
<evidence type="ECO:0000313" key="12">
    <source>
        <dbReference type="EMBL" id="QHI70728.1"/>
    </source>
</evidence>
<sequence>MQIIQHCGGVIRRAAVFVPFFISSTAVAQDSLLEIPADSGRISTLQIGLICGVIGLLLLLALSIFLLLKYRRQFLSFSQKCEDLLPELDHTNQELTQMTNRFADTLESHSRMLDECGAAVFKLNDAGECIYINQAMEALCGRSKQQILESGLISAVHPEDRERVGEEWRSFVSVELPYQSGYRLQRQDRSIVYVAERGSVIRDKDQSVLGYFGLLVDVSAQELRCQQAHASEQRSEFMCRTVGSFYELRPDEPIVMDQPAEKVADRIHRQMKLVTCNRGLAEFCGRSVEELTGTALKDLPGGCGLFENPDDIQKFLEGGLSVQDEERVCSNHRGTPLYLHNDAWGIVEDGKLVCIMGAQYDISEQKRDKEQFDQQLAFFQRILNTLPGDVFIKDSRCRYQYVSRGFEERTGVPVADWMDKTIFEVLPAVSRDANEIGIQAMKNGELCRKVDSKPGSDGTEWVETIENPLLSDDGVVEGVVGITIDVTDRTRREQELQQSESCFRGLVENNPFGMMMADASSKRISYANPAFCDLFGYTADEIPRLTVGDLHSPGSRRQVLAEWAVRAENSQRFDNALSCVRKDRSVVFTDLGVTTGSFGGSERMIGIYSDAAPRKAVEAELEKQRDLQAGILRNASMLVATVDPSGVVRSANDALLELLGMDESAVVGHSYVKTLVCKDDRDLLKNAFSENASERKKDYEYRLATAGGTFLTVNCRIQEREDVYGFTVTGMDVTRQRTLEQQLSAECDELRNRIAERESQVTAARTAREESRQLCDKLIADLEKMEETLAGKVKHFENDLEAYRLREETLNKTVSELETQREALEETLEARLEELQQESGQREQLDTLLQQTREEFAAERMRFESETGQKIAGLTEELEARRAREEELTAECAKLNSSLAEIKKSLQERSMELESSSSEWKAREHELLKVRGELEERVEEQRQQIEKAASERTALESELKALRKEAAAGRETYQVRIEQQTAPLKQEVNRLKERAQELEAAQEENNRHLEELNSALEERTAELEAAVAAHKEQEQSLQETRRQMEEELKNLQEKLGRESEQSGQLDELLKKTRDEFAEERGRIEAEFTQTIDGLKSELQARTAHEDELTAECERLGKNLAEVSLTLEDRSGELESRISEWRSREDELLQVRSDLEERIAQQVKELEQSASERSSLERELEELRKEAAAGRETYQVQIEQKTVALANELNELREREKQLKAAQTESSHQLAELESSLAERTAELDAAVAARKQQEQALLETRRRMEEAVVQEKNRLAEQVKQFNDVKAASRDTEKTLRRTEAELQQRVEELEVIVEQRTRELANAADQRIDLENQIAETREAAAQERDAVEEQIQQRTRELKEKLKRQHEHEDQIKAEQAELSAQLIQTQETLEKRTAEVSSLQKAKEELEGMVKLEKDGLAHRISLFKEEMQENRRAQQSLQEREEELQSEIDSIRHKLSRQERMTVQEADARRIVTQEAERLRKTIEASGRKVYDFAEDLTAPLEPVVQLSAAVLDDDDDLPSGLRTRLKKINRCGQRLQSMLNYQQELFQLENGGIHLQPEPFVLNTFLTGLTDEFTEKAKERRLFFALSRSSSLPPTVCIDPAGIRQVLDSLFDHALEKTDGKGRVGLHVTCENLDEHHKKMEFLLVYSSLDQDAAVTGGLFDSNSEEKPTREMNEEELRLSLTRRYAELLGGTLCLQEPSELTKRLSFSLPVEFREESETAPEDLAAENGQEKLEEVHA</sequence>
<dbReference type="PROSITE" id="PS50113">
    <property type="entry name" value="PAC"/>
    <property type="match status" value="2"/>
</dbReference>
<evidence type="ECO:0000256" key="8">
    <source>
        <dbReference type="SAM" id="Phobius"/>
    </source>
</evidence>
<feature type="domain" description="PAS" evidence="10">
    <location>
        <begin position="105"/>
        <end position="175"/>
    </location>
</feature>
<dbReference type="EMBL" id="CP047593">
    <property type="protein sequence ID" value="QHI70728.1"/>
    <property type="molecule type" value="Genomic_DNA"/>
</dbReference>
<keyword evidence="8" id="KW-0812">Transmembrane</keyword>
<dbReference type="InterPro" id="IPR000014">
    <property type="entry name" value="PAS"/>
</dbReference>
<comment type="catalytic activity">
    <reaction evidence="1">
        <text>ATP + protein L-histidine = ADP + protein N-phospho-L-histidine.</text>
        <dbReference type="EC" id="2.7.13.3"/>
    </reaction>
</comment>
<feature type="domain" description="PAS" evidence="10">
    <location>
        <begin position="624"/>
        <end position="695"/>
    </location>
</feature>
<keyword evidence="13" id="KW-1185">Reference proteome</keyword>
<dbReference type="InterPro" id="IPR001610">
    <property type="entry name" value="PAC"/>
</dbReference>
<evidence type="ECO:0000256" key="3">
    <source>
        <dbReference type="ARBA" id="ARBA00022553"/>
    </source>
</evidence>
<dbReference type="SMART" id="SM00086">
    <property type="entry name" value="PAC"/>
    <property type="match status" value="4"/>
</dbReference>
<dbReference type="Pfam" id="PF08448">
    <property type="entry name" value="PAS_4"/>
    <property type="match status" value="1"/>
</dbReference>